<keyword evidence="5" id="KW-1133">Transmembrane helix</keyword>
<dbReference type="Proteomes" id="UP001153069">
    <property type="component" value="Unassembled WGS sequence"/>
</dbReference>
<keyword evidence="8" id="KW-0325">Glycoprotein</keyword>
<evidence type="ECO:0000256" key="7">
    <source>
        <dbReference type="ARBA" id="ARBA00023170"/>
    </source>
</evidence>
<dbReference type="AlphaFoldDB" id="A0A9N8EZM4"/>
<name>A0A9N8EZM4_9STRA</name>
<evidence type="ECO:0000256" key="4">
    <source>
        <dbReference type="ARBA" id="ARBA00022729"/>
    </source>
</evidence>
<comment type="subcellular location">
    <subcellularLocation>
        <location evidence="1">Cell membrane</location>
    </subcellularLocation>
    <subcellularLocation>
        <location evidence="9">Endomembrane system</location>
        <topology evidence="9">Single-pass membrane protein</topology>
    </subcellularLocation>
</comment>
<protein>
    <submittedName>
        <fullName evidence="10">LRR receptor-like serine threonine-protein kinase</fullName>
    </submittedName>
</protein>
<keyword evidence="6" id="KW-0472">Membrane</keyword>
<gene>
    <name evidence="10" type="ORF">SEMRO_2113_G315070.1</name>
</gene>
<evidence type="ECO:0000313" key="11">
    <source>
        <dbReference type="Proteomes" id="UP001153069"/>
    </source>
</evidence>
<sequence length="260" mass="28056">MESIDFVHGSGRELLPGTIPPELSLLTCLTTLVLTFKDGTIPTELGLLTKLRRLELISGGFGGSSIKGSIPTEIGMMTALTSISFPQGLNGTLPSEIGRLTGLTALFLNKTDFCYHWEECFQGTIPSEIGLLSGLESLELGNNMLGGLLPSELGLLTSLLSFGHSCQVSCDRHNGTFSELGNLAALEYMTVAYNGGLTGPLPTELRVIPCIYFTRITFSRWCMKEPRLVSADGYNRELCWGGQSTETPYFCPKGVSNSTL</sequence>
<dbReference type="EMBL" id="CAICTM010002111">
    <property type="protein sequence ID" value="CAB9527954.1"/>
    <property type="molecule type" value="Genomic_DNA"/>
</dbReference>
<dbReference type="PANTHER" id="PTHR48052:SF8">
    <property type="entry name" value="LRR RECEPTOR-LIKE SERINE_THREONINE-PROTEIN KINASE FLS2"/>
    <property type="match status" value="1"/>
</dbReference>
<evidence type="ECO:0000313" key="10">
    <source>
        <dbReference type="EMBL" id="CAB9527954.1"/>
    </source>
</evidence>
<evidence type="ECO:0000256" key="1">
    <source>
        <dbReference type="ARBA" id="ARBA00004236"/>
    </source>
</evidence>
<evidence type="ECO:0000256" key="2">
    <source>
        <dbReference type="ARBA" id="ARBA00022475"/>
    </source>
</evidence>
<evidence type="ECO:0000256" key="3">
    <source>
        <dbReference type="ARBA" id="ARBA00022692"/>
    </source>
</evidence>
<accession>A0A9N8EZM4</accession>
<dbReference type="InterPro" id="IPR032675">
    <property type="entry name" value="LRR_dom_sf"/>
</dbReference>
<dbReference type="GO" id="GO:0005886">
    <property type="term" value="C:plasma membrane"/>
    <property type="evidence" value="ECO:0007669"/>
    <property type="project" value="UniProtKB-SubCell"/>
</dbReference>
<keyword evidence="4" id="KW-0732">Signal</keyword>
<keyword evidence="11" id="KW-1185">Reference proteome</keyword>
<dbReference type="PANTHER" id="PTHR48052">
    <property type="entry name" value="UNNAMED PRODUCT"/>
    <property type="match status" value="1"/>
</dbReference>
<keyword evidence="10" id="KW-0808">Transferase</keyword>
<comment type="caution">
    <text evidence="10">The sequence shown here is derived from an EMBL/GenBank/DDBJ whole genome shotgun (WGS) entry which is preliminary data.</text>
</comment>
<proteinExistence type="predicted"/>
<keyword evidence="2" id="KW-1003">Cell membrane</keyword>
<dbReference type="Gene3D" id="3.80.10.10">
    <property type="entry name" value="Ribonuclease Inhibitor"/>
    <property type="match status" value="2"/>
</dbReference>
<organism evidence="10 11">
    <name type="scientific">Seminavis robusta</name>
    <dbReference type="NCBI Taxonomy" id="568900"/>
    <lineage>
        <taxon>Eukaryota</taxon>
        <taxon>Sar</taxon>
        <taxon>Stramenopiles</taxon>
        <taxon>Ochrophyta</taxon>
        <taxon>Bacillariophyta</taxon>
        <taxon>Bacillariophyceae</taxon>
        <taxon>Bacillariophycidae</taxon>
        <taxon>Naviculales</taxon>
        <taxon>Naviculaceae</taxon>
        <taxon>Seminavis</taxon>
    </lineage>
</organism>
<evidence type="ECO:0000256" key="6">
    <source>
        <dbReference type="ARBA" id="ARBA00023136"/>
    </source>
</evidence>
<keyword evidence="10" id="KW-0418">Kinase</keyword>
<keyword evidence="3" id="KW-0812">Transmembrane</keyword>
<dbReference type="OrthoDB" id="2015831at2759"/>
<dbReference type="GO" id="GO:0012505">
    <property type="term" value="C:endomembrane system"/>
    <property type="evidence" value="ECO:0007669"/>
    <property type="project" value="UniProtKB-SubCell"/>
</dbReference>
<evidence type="ECO:0000256" key="9">
    <source>
        <dbReference type="ARBA" id="ARBA00037847"/>
    </source>
</evidence>
<dbReference type="GO" id="GO:0016301">
    <property type="term" value="F:kinase activity"/>
    <property type="evidence" value="ECO:0007669"/>
    <property type="project" value="UniProtKB-KW"/>
</dbReference>
<keyword evidence="7 10" id="KW-0675">Receptor</keyword>
<dbReference type="SUPFAM" id="SSF52058">
    <property type="entry name" value="L domain-like"/>
    <property type="match status" value="1"/>
</dbReference>
<reference evidence="10" key="1">
    <citation type="submission" date="2020-06" db="EMBL/GenBank/DDBJ databases">
        <authorList>
            <consortium name="Plant Systems Biology data submission"/>
        </authorList>
    </citation>
    <scope>NUCLEOTIDE SEQUENCE</scope>
    <source>
        <strain evidence="10">D6</strain>
    </source>
</reference>
<evidence type="ECO:0000256" key="8">
    <source>
        <dbReference type="ARBA" id="ARBA00023180"/>
    </source>
</evidence>
<evidence type="ECO:0000256" key="5">
    <source>
        <dbReference type="ARBA" id="ARBA00022989"/>
    </source>
</evidence>